<comment type="caution">
    <text evidence="9">The sequence shown here is derived from an EMBL/GenBank/DDBJ whole genome shotgun (WGS) entry which is preliminary data.</text>
</comment>
<dbReference type="InterPro" id="IPR058627">
    <property type="entry name" value="MdtA-like_C"/>
</dbReference>
<comment type="subcellular location">
    <subcellularLocation>
        <location evidence="1">Cell envelope</location>
    </subcellularLocation>
</comment>
<dbReference type="PANTHER" id="PTHR30469">
    <property type="entry name" value="MULTIDRUG RESISTANCE PROTEIN MDTA"/>
    <property type="match status" value="1"/>
</dbReference>
<dbReference type="RefSeq" id="WP_179906037.1">
    <property type="nucleotide sequence ID" value="NZ_JACBXS010000018.1"/>
</dbReference>
<accession>A0A7Z0HZZ4</accession>
<evidence type="ECO:0000313" key="10">
    <source>
        <dbReference type="Proteomes" id="UP000529417"/>
    </source>
</evidence>
<keyword evidence="4" id="KW-0175">Coiled coil</keyword>
<protein>
    <submittedName>
        <fullName evidence="9">Efflux RND transporter periplasmic adaptor subunit</fullName>
    </submittedName>
</protein>
<evidence type="ECO:0000259" key="6">
    <source>
        <dbReference type="Pfam" id="PF25917"/>
    </source>
</evidence>
<evidence type="ECO:0000256" key="1">
    <source>
        <dbReference type="ARBA" id="ARBA00004196"/>
    </source>
</evidence>
<dbReference type="Gene3D" id="2.40.30.170">
    <property type="match status" value="1"/>
</dbReference>
<dbReference type="Pfam" id="PF25967">
    <property type="entry name" value="RND-MFP_C"/>
    <property type="match status" value="1"/>
</dbReference>
<feature type="domain" description="Multidrug resistance protein MdtA-like C-terminal permuted SH3" evidence="8">
    <location>
        <begin position="314"/>
        <end position="364"/>
    </location>
</feature>
<dbReference type="FunFam" id="2.40.30.170:FF:000010">
    <property type="entry name" value="Efflux RND transporter periplasmic adaptor subunit"/>
    <property type="match status" value="1"/>
</dbReference>
<evidence type="ECO:0000256" key="3">
    <source>
        <dbReference type="ARBA" id="ARBA00022448"/>
    </source>
</evidence>
<comment type="similarity">
    <text evidence="2">Belongs to the membrane fusion protein (MFP) (TC 8.A.1) family.</text>
</comment>
<evidence type="ECO:0000259" key="8">
    <source>
        <dbReference type="Pfam" id="PF25967"/>
    </source>
</evidence>
<feature type="coiled-coil region" evidence="4">
    <location>
        <begin position="122"/>
        <end position="185"/>
    </location>
</feature>
<dbReference type="Pfam" id="PF25954">
    <property type="entry name" value="Beta-barrel_RND_2"/>
    <property type="match status" value="1"/>
</dbReference>
<proteinExistence type="inferred from homology"/>
<evidence type="ECO:0000256" key="5">
    <source>
        <dbReference type="SAM" id="MobiDB-lite"/>
    </source>
</evidence>
<dbReference type="NCBIfam" id="TIGR01730">
    <property type="entry name" value="RND_mfp"/>
    <property type="match status" value="1"/>
</dbReference>
<evidence type="ECO:0000256" key="4">
    <source>
        <dbReference type="SAM" id="Coils"/>
    </source>
</evidence>
<dbReference type="Gene3D" id="2.40.50.100">
    <property type="match status" value="1"/>
</dbReference>
<sequence length="404" mass="43340">MKSIRLLAVSVALIALALAGWAVFLPASHPVLDRAGLLAPMKAMGLPIPEAENGAEGGPSFGGGGGVRVVAQEVGLVEADDRLGAIGTAEARRTVSLTPEVSGRLEVVSVDSGDWVEAGAVIAQLDAEAQELAMDRARLRLQDARTRADRVARLRESGTATEVQIQEADLALNQAELDLRDAEFELRRRQIVAPVSGWIGLIALEPGNQVSAGTEIARLDDRSTLLVEFNVPERFVGLVGPGDALEVSPLSRPQERVEGRIRAVAARVDQDNRTLRIQGEIANPDDRLRPGMAFRISVILPGAAYPAVDPLSIQWDRRGAFVWALDDEGRARRVGIEIVQRRDDAVLLRADLEEGQRVVLEGVQNLRPGAEVAVDELITPAAPGAGDLLTRRTEQAEEEASPDI</sequence>
<feature type="domain" description="CusB-like beta-barrel" evidence="7">
    <location>
        <begin position="227"/>
        <end position="298"/>
    </location>
</feature>
<dbReference type="SUPFAM" id="SSF111369">
    <property type="entry name" value="HlyD-like secretion proteins"/>
    <property type="match status" value="1"/>
</dbReference>
<dbReference type="GO" id="GO:0015562">
    <property type="term" value="F:efflux transmembrane transporter activity"/>
    <property type="evidence" value="ECO:0007669"/>
    <property type="project" value="TreeGrafter"/>
</dbReference>
<dbReference type="Gene3D" id="1.10.287.470">
    <property type="entry name" value="Helix hairpin bin"/>
    <property type="match status" value="1"/>
</dbReference>
<feature type="domain" description="Multidrug resistance protein MdtA-like barrel-sandwich hybrid" evidence="6">
    <location>
        <begin position="93"/>
        <end position="215"/>
    </location>
</feature>
<dbReference type="EMBL" id="JACBXS010000018">
    <property type="protein sequence ID" value="NYS25330.1"/>
    <property type="molecule type" value="Genomic_DNA"/>
</dbReference>
<dbReference type="GO" id="GO:1990281">
    <property type="term" value="C:efflux pump complex"/>
    <property type="evidence" value="ECO:0007669"/>
    <property type="project" value="TreeGrafter"/>
</dbReference>
<feature type="region of interest" description="Disordered" evidence="5">
    <location>
        <begin position="383"/>
        <end position="404"/>
    </location>
</feature>
<dbReference type="Gene3D" id="2.40.420.20">
    <property type="match status" value="1"/>
</dbReference>
<dbReference type="InterPro" id="IPR058625">
    <property type="entry name" value="MdtA-like_BSH"/>
</dbReference>
<evidence type="ECO:0000313" key="9">
    <source>
        <dbReference type="EMBL" id="NYS25330.1"/>
    </source>
</evidence>
<dbReference type="AlphaFoldDB" id="A0A7Z0HZZ4"/>
<organism evidence="9 10">
    <name type="scientific">Rhabdonatronobacter sediminivivens</name>
    <dbReference type="NCBI Taxonomy" id="2743469"/>
    <lineage>
        <taxon>Bacteria</taxon>
        <taxon>Pseudomonadati</taxon>
        <taxon>Pseudomonadota</taxon>
        <taxon>Alphaproteobacteria</taxon>
        <taxon>Rhodobacterales</taxon>
        <taxon>Paracoccaceae</taxon>
        <taxon>Rhabdonatronobacter</taxon>
    </lineage>
</organism>
<dbReference type="InterPro" id="IPR006143">
    <property type="entry name" value="RND_pump_MFP"/>
</dbReference>
<dbReference type="PANTHER" id="PTHR30469:SF11">
    <property type="entry name" value="BLL4320 PROTEIN"/>
    <property type="match status" value="1"/>
</dbReference>
<dbReference type="InterPro" id="IPR058792">
    <property type="entry name" value="Beta-barrel_RND_2"/>
</dbReference>
<gene>
    <name evidence="9" type="ORF">HUK65_10030</name>
</gene>
<dbReference type="Pfam" id="PF25917">
    <property type="entry name" value="BSH_RND"/>
    <property type="match status" value="1"/>
</dbReference>
<reference evidence="9 10" key="1">
    <citation type="journal article" date="2000" name="Arch. Microbiol.">
        <title>Rhodobaca bogoriensis gen. nov. and sp. nov., an alkaliphilic purple nonsulfur bacterium from African Rift Valley soda lakes.</title>
        <authorList>
            <person name="Milford A.D."/>
            <person name="Achenbach L.A."/>
            <person name="Jung D.O."/>
            <person name="Madigan M.T."/>
        </authorList>
    </citation>
    <scope>NUCLEOTIDE SEQUENCE [LARGE SCALE GENOMIC DNA]</scope>
    <source>
        <strain evidence="9 10">2376</strain>
    </source>
</reference>
<keyword evidence="3" id="KW-0813">Transport</keyword>
<evidence type="ECO:0000256" key="2">
    <source>
        <dbReference type="ARBA" id="ARBA00009477"/>
    </source>
</evidence>
<name>A0A7Z0HZZ4_9RHOB</name>
<evidence type="ECO:0000259" key="7">
    <source>
        <dbReference type="Pfam" id="PF25954"/>
    </source>
</evidence>
<keyword evidence="10" id="KW-1185">Reference proteome</keyword>
<dbReference type="Proteomes" id="UP000529417">
    <property type="component" value="Unassembled WGS sequence"/>
</dbReference>